<keyword evidence="2" id="KW-1185">Reference proteome</keyword>
<sequence length="96" mass="10613">MGRKRYIELPENSSPVIVTDTSIAFSCCVESIKSQFPEILDFNPSPLKTASIRLLGWPSIFCVSVVISNFSSFSEINFSTRMDEGSNPVHPSVRGI</sequence>
<dbReference type="Proteomes" id="UP000018745">
    <property type="component" value="Chromosome"/>
</dbReference>
<accession>A0ABN4BS62</accession>
<name>A0ABN4BS62_9MOLU</name>
<protein>
    <submittedName>
        <fullName evidence="1">Uncharacterized protein</fullName>
    </submittedName>
</protein>
<proteinExistence type="predicted"/>
<evidence type="ECO:0000313" key="1">
    <source>
        <dbReference type="EMBL" id="AHC40388.1"/>
    </source>
</evidence>
<organism evidence="1 2">
    <name type="scientific">Mycoplasma ovis str. Michigan</name>
    <dbReference type="NCBI Taxonomy" id="1415773"/>
    <lineage>
        <taxon>Bacteria</taxon>
        <taxon>Bacillati</taxon>
        <taxon>Mycoplasmatota</taxon>
        <taxon>Mollicutes</taxon>
        <taxon>Mycoplasmataceae</taxon>
        <taxon>Mycoplasma</taxon>
    </lineage>
</organism>
<gene>
    <name evidence="1" type="ORF">OVS_03175</name>
</gene>
<dbReference type="EMBL" id="CP006935">
    <property type="protein sequence ID" value="AHC40388.1"/>
    <property type="molecule type" value="Genomic_DNA"/>
</dbReference>
<evidence type="ECO:0000313" key="2">
    <source>
        <dbReference type="Proteomes" id="UP000018745"/>
    </source>
</evidence>
<reference evidence="1 2" key="1">
    <citation type="journal article" date="2014" name="Genome Announc.">
        <title>Complete Genome Sequence of Mycoplasma ovis Strain Michigan, a Hemoplasma of Sheep with Two Distinct 16S rRNA Genes.</title>
        <authorList>
            <person name="Deshuillers P.L."/>
            <person name="Santos A.P."/>
            <person name="do Nascimento N.C."/>
            <person name="Hampel J.A."/>
            <person name="Bergin I.L."/>
            <person name="Dyson M.C."/>
            <person name="Messick J.B."/>
        </authorList>
    </citation>
    <scope>NUCLEOTIDE SEQUENCE [LARGE SCALE GENOMIC DNA]</scope>
    <source>
        <strain evidence="1 2">Michigan</strain>
    </source>
</reference>